<reference evidence="1" key="1">
    <citation type="submission" date="2020-04" db="EMBL/GenBank/DDBJ databases">
        <title>A chromosome-scale assembly and high-density genetic map of the yellow drum (Nibea albiflora) genome.</title>
        <authorList>
            <person name="Xu D."/>
            <person name="Zhang W."/>
            <person name="Chen R."/>
            <person name="Tan P."/>
            <person name="Wang L."/>
            <person name="Song H."/>
            <person name="Tian L."/>
            <person name="Zhu Q."/>
            <person name="Wang B."/>
        </authorList>
    </citation>
    <scope>NUCLEOTIDE SEQUENCE</scope>
    <source>
        <strain evidence="1">ZJHYS-2018</strain>
    </source>
</reference>
<accession>A0ACB7FLI2</accession>
<organism evidence="1 2">
    <name type="scientific">Nibea albiflora</name>
    <name type="common">Yellow drum</name>
    <name type="synonym">Corvina albiflora</name>
    <dbReference type="NCBI Taxonomy" id="240163"/>
    <lineage>
        <taxon>Eukaryota</taxon>
        <taxon>Metazoa</taxon>
        <taxon>Chordata</taxon>
        <taxon>Craniata</taxon>
        <taxon>Vertebrata</taxon>
        <taxon>Euteleostomi</taxon>
        <taxon>Actinopterygii</taxon>
        <taxon>Neopterygii</taxon>
        <taxon>Teleostei</taxon>
        <taxon>Neoteleostei</taxon>
        <taxon>Acanthomorphata</taxon>
        <taxon>Eupercaria</taxon>
        <taxon>Sciaenidae</taxon>
        <taxon>Nibea</taxon>
    </lineage>
</organism>
<protein>
    <submittedName>
        <fullName evidence="1">Fibroblast growth factor-binding protein 1</fullName>
    </submittedName>
</protein>
<dbReference type="Proteomes" id="UP000805704">
    <property type="component" value="Chromosome 1"/>
</dbReference>
<comment type="caution">
    <text evidence="1">The sequence shown here is derived from an EMBL/GenBank/DDBJ whole genome shotgun (WGS) entry which is preliminary data.</text>
</comment>
<name>A0ACB7FLI2_NIBAL</name>
<evidence type="ECO:0000313" key="1">
    <source>
        <dbReference type="EMBL" id="KAG8014683.1"/>
    </source>
</evidence>
<evidence type="ECO:0000313" key="2">
    <source>
        <dbReference type="Proteomes" id="UP000805704"/>
    </source>
</evidence>
<sequence length="199" mass="21832">MLLLRTFAPWLLLAFIGHQVSLSSGARNKNKAVEKTVTPASGRAQRSGDKSAATGRGKFSTNDKMQCTWTATNVGAIMRLSSDRKNFWKQVSRAFKRMQGKVCKDDRALVKAGMCKRAHRDAHFKLDLSSSVTSAQSGEPETPKLPQPPRSTAASTPTSTSPTACTKRADHRKKAEEHCSSSWASLCTFFFSMLQSDDC</sequence>
<keyword evidence="2" id="KW-1185">Reference proteome</keyword>
<gene>
    <name evidence="1" type="primary">FGFBP1</name>
    <name evidence="1" type="ORF">GBF38_003278</name>
</gene>
<proteinExistence type="predicted"/>
<dbReference type="EMBL" id="CM024789">
    <property type="protein sequence ID" value="KAG8014683.1"/>
    <property type="molecule type" value="Genomic_DNA"/>
</dbReference>